<protein>
    <submittedName>
        <fullName evidence="1">Uncharacterized protein</fullName>
    </submittedName>
</protein>
<name>A0ABR9WWT7_9RHOB</name>
<sequence length="58" mass="6821">MALRPIQARQFREFVVLRGALRRTALVNMPTPSAARFSAITLDLEFRRAKRQPNRRIR</sequence>
<comment type="caution">
    <text evidence="1">The sequence shown here is derived from an EMBL/GenBank/DDBJ whole genome shotgun (WGS) entry which is preliminary data.</text>
</comment>
<dbReference type="Proteomes" id="UP000607796">
    <property type="component" value="Unassembled WGS sequence"/>
</dbReference>
<accession>A0ABR9WWT7</accession>
<organism evidence="1 2">
    <name type="scientific">Salipiger mangrovisoli</name>
    <dbReference type="NCBI Taxonomy" id="2865933"/>
    <lineage>
        <taxon>Bacteria</taxon>
        <taxon>Pseudomonadati</taxon>
        <taxon>Pseudomonadota</taxon>
        <taxon>Alphaproteobacteria</taxon>
        <taxon>Rhodobacterales</taxon>
        <taxon>Roseobacteraceae</taxon>
        <taxon>Salipiger</taxon>
    </lineage>
</organism>
<gene>
    <name evidence="1" type="ORF">IQ782_02775</name>
</gene>
<evidence type="ECO:0000313" key="1">
    <source>
        <dbReference type="EMBL" id="MBE9635757.1"/>
    </source>
</evidence>
<evidence type="ECO:0000313" key="2">
    <source>
        <dbReference type="Proteomes" id="UP000607796"/>
    </source>
</evidence>
<keyword evidence="2" id="KW-1185">Reference proteome</keyword>
<proteinExistence type="predicted"/>
<reference evidence="1 2" key="1">
    <citation type="journal article" date="2021" name="Int. J. Syst. Evol. Microbiol.">
        <title>Salipiger mangrovisoli sp. nov., isolated from mangrove soil and the proposal for the reclassification of Paraphaeobacter pallidus as Salipiger pallidus comb. nov.</title>
        <authorList>
            <person name="Du J."/>
            <person name="Liu Y."/>
            <person name="Pei T."/>
            <person name="Deng M.R."/>
            <person name="Zhu H."/>
        </authorList>
    </citation>
    <scope>NUCLEOTIDE SEQUENCE [LARGE SCALE GENOMIC DNA]</scope>
    <source>
        <strain evidence="1 2">6D45A</strain>
    </source>
</reference>
<dbReference type="EMBL" id="JADFFK010000001">
    <property type="protein sequence ID" value="MBE9635757.1"/>
    <property type="molecule type" value="Genomic_DNA"/>
</dbReference>